<dbReference type="EMBL" id="DTGG01000038">
    <property type="protein sequence ID" value="HFZ08733.1"/>
    <property type="molecule type" value="Genomic_DNA"/>
</dbReference>
<evidence type="ECO:0000313" key="1">
    <source>
        <dbReference type="EMBL" id="HFZ08733.1"/>
    </source>
</evidence>
<reference evidence="1" key="1">
    <citation type="journal article" date="2020" name="mSystems">
        <title>Genome- and Community-Level Interaction Insights into Carbon Utilization and Element Cycling Functions of Hydrothermarchaeota in Hydrothermal Sediment.</title>
        <authorList>
            <person name="Zhou Z."/>
            <person name="Liu Y."/>
            <person name="Xu W."/>
            <person name="Pan J."/>
            <person name="Luo Z.H."/>
            <person name="Li M."/>
        </authorList>
    </citation>
    <scope>NUCLEOTIDE SEQUENCE [LARGE SCALE GENOMIC DNA]</scope>
    <source>
        <strain evidence="1">SpSt-757</strain>
    </source>
</reference>
<gene>
    <name evidence="1" type="ORF">ENV41_01185</name>
</gene>
<comment type="caution">
    <text evidence="1">The sequence shown here is derived from an EMBL/GenBank/DDBJ whole genome shotgun (WGS) entry which is preliminary data.</text>
</comment>
<name>A0A7V3J9N4_UNCC3</name>
<accession>A0A7V3J9N4</accession>
<sequence>MFRKIGRARVVYLGDRIGEVGLKRASLSEVRLSKVLEKFADLYKISRKPGDYIFTAVWSVTADIPNENKDCFGEYELLSLKDTGDFVYETFREKPIFCEHDDSDMTKSSGIIVDTLYDDVGDERKVINMLAIDMRKNAYLVGKLLRGDKQGFSMGCVCERTRCSVCNHVAEDVSQFCEHIANKFAYGKNVFEWCEGVTFRELSYVNAPADPQAWSLEVAA</sequence>
<protein>
    <submittedName>
        <fullName evidence="1">Uncharacterized protein</fullName>
    </submittedName>
</protein>
<proteinExistence type="predicted"/>
<organism evidence="1">
    <name type="scientific">candidate division CPR3 bacterium</name>
    <dbReference type="NCBI Taxonomy" id="2268181"/>
    <lineage>
        <taxon>Bacteria</taxon>
        <taxon>Bacteria division CPR3</taxon>
    </lineage>
</organism>
<dbReference type="AlphaFoldDB" id="A0A7V3J9N4"/>